<dbReference type="InterPro" id="IPR036366">
    <property type="entry name" value="PGBDSf"/>
</dbReference>
<dbReference type="InterPro" id="IPR002477">
    <property type="entry name" value="Peptidoglycan-bd-like"/>
</dbReference>
<name>A0A6F8XPL0_9ACTN</name>
<sequence length="710" mass="76991">MTAPVLTALERFAERTDERWLYGPRALPGEFRSYTTGFATWRGWVSEVERSWPDPAAVVARLRLAGEPGASRWPVGRLLATISADAAIAPLTTADLSRRALDGLYRTGQVEVERDAAGQPSCVDLDRVLLLLDARLNGTTATGSVIDPEVAFGWPGLLAEAWYGYEERRRAAKAAAERAGQPWTEPAGDLTQPRRWLDESILAHCPVERLFGMMDGTVLAGFWTPLHAFGATLERYYGPAVPADRFESHAANRGRRFVLSAGIDHTVRADGTVVLGNGVQAAVVARVRTAAAWLSYLDDPVTAALRWAAIEERLDSPWGAAMLTELGQRFTAFLTAVVNQDGTVRGGWPQRPTALAAYGGFALRAGDSDTGRRFGGYPRSGNIQPANPVAALQARLRDLGFAVQDATGEFATSTAAAVRELQFGAYANEVSAVRSGVASRRPAHRRYLGAATGVVDEETARAIDVWHDPGRYGVSGVDRFVRTTLAGIGAAELLRRCQAQLFRWSALTEGRAHAGLTDAQWRAVGDAQKAQLRRRLVRRSRYADDPHGATDLADVVDPHFAFDSDDLENVFQLEAVAEFYANYTDPWLPLAEVRVPGENVPRAPGDSRYVTADMLDPSGEAARAVPPPAGSTTTKKVVLDGTVDLSRVWTYGTSAPHRDLIYLAGATSRASKWYKINGVDVATRTLTLDSDPKMGTAPCAWKIRIRPGSS</sequence>
<dbReference type="AlphaFoldDB" id="A0A6F8XPL0"/>
<accession>A0A6F8XPL0</accession>
<reference evidence="2 3" key="2">
    <citation type="submission" date="2020-03" db="EMBL/GenBank/DDBJ databases">
        <authorList>
            <person name="Ichikawa N."/>
            <person name="Kimura A."/>
            <person name="Kitahashi Y."/>
            <person name="Uohara A."/>
        </authorList>
    </citation>
    <scope>NUCLEOTIDE SEQUENCE [LARGE SCALE GENOMIC DNA]</scope>
    <source>
        <strain evidence="2 3">NBRC 107702</strain>
    </source>
</reference>
<reference evidence="2 3" key="1">
    <citation type="submission" date="2020-03" db="EMBL/GenBank/DDBJ databases">
        <title>Whole genome shotgun sequence of Phytohabitans flavus NBRC 107702.</title>
        <authorList>
            <person name="Komaki H."/>
            <person name="Tamura T."/>
        </authorList>
    </citation>
    <scope>NUCLEOTIDE SEQUENCE [LARGE SCALE GENOMIC DNA]</scope>
    <source>
        <strain evidence="2 3">NBRC 107702</strain>
    </source>
</reference>
<feature type="domain" description="Peptidoglycan binding-like" evidence="1">
    <location>
        <begin position="387"/>
        <end position="422"/>
    </location>
</feature>
<gene>
    <name evidence="2" type="ORF">Pflav_021470</name>
</gene>
<dbReference type="Pfam" id="PF01471">
    <property type="entry name" value="PG_binding_1"/>
    <property type="match status" value="1"/>
</dbReference>
<keyword evidence="3" id="KW-1185">Reference proteome</keyword>
<proteinExistence type="predicted"/>
<evidence type="ECO:0000259" key="1">
    <source>
        <dbReference type="Pfam" id="PF01471"/>
    </source>
</evidence>
<dbReference type="KEGG" id="pfla:Pflav_021470"/>
<protein>
    <recommendedName>
        <fullName evidence="1">Peptidoglycan binding-like domain-containing protein</fullName>
    </recommendedName>
</protein>
<dbReference type="EMBL" id="AP022870">
    <property type="protein sequence ID" value="BCB75737.1"/>
    <property type="molecule type" value="Genomic_DNA"/>
</dbReference>
<dbReference type="Proteomes" id="UP000502508">
    <property type="component" value="Chromosome"/>
</dbReference>
<dbReference type="RefSeq" id="WP_173035675.1">
    <property type="nucleotide sequence ID" value="NZ_AP022870.1"/>
</dbReference>
<dbReference type="Gene3D" id="1.10.101.10">
    <property type="entry name" value="PGBD-like superfamily/PGBD"/>
    <property type="match status" value="1"/>
</dbReference>
<evidence type="ECO:0000313" key="2">
    <source>
        <dbReference type="EMBL" id="BCB75737.1"/>
    </source>
</evidence>
<organism evidence="2 3">
    <name type="scientific">Phytohabitans flavus</name>
    <dbReference type="NCBI Taxonomy" id="1076124"/>
    <lineage>
        <taxon>Bacteria</taxon>
        <taxon>Bacillati</taxon>
        <taxon>Actinomycetota</taxon>
        <taxon>Actinomycetes</taxon>
        <taxon>Micromonosporales</taxon>
        <taxon>Micromonosporaceae</taxon>
    </lineage>
</organism>
<evidence type="ECO:0000313" key="3">
    <source>
        <dbReference type="Proteomes" id="UP000502508"/>
    </source>
</evidence>